<gene>
    <name evidence="1" type="ORF">CPARA_2gp202</name>
</gene>
<dbReference type="Proteomes" id="UP000243423">
    <property type="component" value="Nucleomorph 2"/>
</dbReference>
<accession>F2HHR4</accession>
<evidence type="ECO:0000313" key="1">
    <source>
        <dbReference type="EMBL" id="AEA38860.1"/>
    </source>
</evidence>
<geneLocation type="nucleomorph" evidence="1"/>
<protein>
    <submittedName>
        <fullName evidence="1">Uncharacterized protein</fullName>
    </submittedName>
</protein>
<proteinExistence type="predicted"/>
<reference evidence="1 2" key="1">
    <citation type="journal article" date="2011" name="Genome Biol. Evol.">
        <title>Complete nucleomorph genome sequence of the nonphotosynthetic alga Cryptomonas paramecium reveals a core nucleomorph gene set.</title>
        <authorList>
            <person name="Tanifuji G."/>
            <person name="Onodera N.T."/>
            <person name="Wheeler T.J."/>
            <person name="Dlutek M."/>
            <person name="Donaher N."/>
            <person name="Archibald J.M."/>
        </authorList>
    </citation>
    <scope>NUCLEOTIDE SEQUENCE [LARGE SCALE GENOMIC DNA]</scope>
    <source>
        <strain evidence="1 2">CCAP977/2A</strain>
    </source>
</reference>
<name>F2HHR4_9CRYP</name>
<dbReference type="EMBL" id="CP002173">
    <property type="protein sequence ID" value="AEA38860.1"/>
    <property type="molecule type" value="Genomic_DNA"/>
</dbReference>
<evidence type="ECO:0000313" key="2">
    <source>
        <dbReference type="Proteomes" id="UP000243423"/>
    </source>
</evidence>
<organism evidence="1 2">
    <name type="scientific">Cryptomonas paramaecium</name>
    <dbReference type="NCBI Taxonomy" id="2898"/>
    <lineage>
        <taxon>Eukaryota</taxon>
        <taxon>Cryptophyceae</taxon>
        <taxon>Cryptomonadales</taxon>
        <taxon>Cryptomonadaceae</taxon>
        <taxon>Cryptomonas</taxon>
    </lineage>
</organism>
<keyword evidence="1" id="KW-0542">Nucleomorph</keyword>
<dbReference type="RefSeq" id="XP_003239758.1">
    <property type="nucleotide sequence ID" value="XM_003239710.1"/>
</dbReference>
<sequence length="84" mass="10242">MAIFVTTSLRNYEKIDEKLFELIYFNKKLISAIFYNRNYTKFIGILSKKKNINLPRKKEILLEILNFILLYEFSKKNEHVFFLK</sequence>
<dbReference type="GeneID" id="10447265"/>
<dbReference type="AlphaFoldDB" id="F2HHR4"/>